<dbReference type="InterPro" id="IPR025966">
    <property type="entry name" value="OppC_N"/>
</dbReference>
<dbReference type="Proteomes" id="UP000621436">
    <property type="component" value="Unassembled WGS sequence"/>
</dbReference>
<dbReference type="PANTHER" id="PTHR43386:SF1">
    <property type="entry name" value="D,D-DIPEPTIDE TRANSPORT SYSTEM PERMEASE PROTEIN DDPC-RELATED"/>
    <property type="match status" value="1"/>
</dbReference>
<keyword evidence="10" id="KW-1185">Reference proteome</keyword>
<evidence type="ECO:0000256" key="1">
    <source>
        <dbReference type="ARBA" id="ARBA00004651"/>
    </source>
</evidence>
<dbReference type="GO" id="GO:0055085">
    <property type="term" value="P:transmembrane transport"/>
    <property type="evidence" value="ECO:0007669"/>
    <property type="project" value="InterPro"/>
</dbReference>
<dbReference type="RefSeq" id="WP_270452081.1">
    <property type="nucleotide sequence ID" value="NZ_JADPIE010000001.1"/>
</dbReference>
<comment type="subcellular location">
    <subcellularLocation>
        <location evidence="1 7">Cell membrane</location>
        <topology evidence="1 7">Multi-pass membrane protein</topology>
    </subcellularLocation>
</comment>
<evidence type="ECO:0000256" key="7">
    <source>
        <dbReference type="RuleBase" id="RU363032"/>
    </source>
</evidence>
<dbReference type="Pfam" id="PF12911">
    <property type="entry name" value="OppC_N"/>
    <property type="match status" value="1"/>
</dbReference>
<keyword evidence="5 7" id="KW-1133">Transmembrane helix</keyword>
<accession>A0A931F7G1</accession>
<name>A0A931F7G1_9FIRM</name>
<evidence type="ECO:0000313" key="9">
    <source>
        <dbReference type="EMBL" id="MBF8435463.1"/>
    </source>
</evidence>
<evidence type="ECO:0000259" key="8">
    <source>
        <dbReference type="PROSITE" id="PS50928"/>
    </source>
</evidence>
<keyword evidence="4 7" id="KW-0812">Transmembrane</keyword>
<gene>
    <name evidence="9" type="ORF">I0Q91_00095</name>
</gene>
<comment type="similarity">
    <text evidence="7">Belongs to the binding-protein-dependent transport system permease family.</text>
</comment>
<dbReference type="GO" id="GO:0005886">
    <property type="term" value="C:plasma membrane"/>
    <property type="evidence" value="ECO:0007669"/>
    <property type="project" value="UniProtKB-SubCell"/>
</dbReference>
<sequence length="293" mass="31906">MRRDSQEGRTAPETESRLRALRTQFFRNKKAVLGLVILIIIALSAIFAPFIAPHDPIEQDMMQRLEEPSREHPLGTDLYGRDVLSRLIFGARISLNIGFVSVGIGVIIGCALGLIAGFYGGIIDNIIMRLMDVLLSLPSLLLALAIVSALGVSIWNLMIALGISFIPHFARLIRGSVISVMENEFIESAKAIGSSDLRIIVRHIIPNTINPVIVQATLYMASSILVAAGLSFLGLGVQPPTPEWGHMIAQAREFIRVNHFPVTFSGLAIVLTVLSINLVGDGLRDVLDPKTKD</sequence>
<dbReference type="PANTHER" id="PTHR43386">
    <property type="entry name" value="OLIGOPEPTIDE TRANSPORT SYSTEM PERMEASE PROTEIN APPC"/>
    <property type="match status" value="1"/>
</dbReference>
<dbReference type="Pfam" id="PF00528">
    <property type="entry name" value="BPD_transp_1"/>
    <property type="match status" value="1"/>
</dbReference>
<proteinExistence type="inferred from homology"/>
<keyword evidence="6 7" id="KW-0472">Membrane</keyword>
<dbReference type="CDD" id="cd06261">
    <property type="entry name" value="TM_PBP2"/>
    <property type="match status" value="1"/>
</dbReference>
<dbReference type="PROSITE" id="PS50928">
    <property type="entry name" value="ABC_TM1"/>
    <property type="match status" value="1"/>
</dbReference>
<comment type="caution">
    <text evidence="9">The sequence shown here is derived from an EMBL/GenBank/DDBJ whole genome shotgun (WGS) entry which is preliminary data.</text>
</comment>
<evidence type="ECO:0000256" key="3">
    <source>
        <dbReference type="ARBA" id="ARBA00022475"/>
    </source>
</evidence>
<keyword evidence="3" id="KW-1003">Cell membrane</keyword>
<feature type="transmembrane region" description="Helical" evidence="7">
    <location>
        <begin position="93"/>
        <end position="119"/>
    </location>
</feature>
<evidence type="ECO:0000256" key="2">
    <source>
        <dbReference type="ARBA" id="ARBA00022448"/>
    </source>
</evidence>
<dbReference type="EMBL" id="JADPIE010000001">
    <property type="protein sequence ID" value="MBF8435463.1"/>
    <property type="molecule type" value="Genomic_DNA"/>
</dbReference>
<feature type="transmembrane region" description="Helical" evidence="7">
    <location>
        <begin position="257"/>
        <end position="279"/>
    </location>
</feature>
<evidence type="ECO:0000256" key="4">
    <source>
        <dbReference type="ARBA" id="ARBA00022692"/>
    </source>
</evidence>
<protein>
    <submittedName>
        <fullName evidence="9">ABC transporter permease</fullName>
    </submittedName>
</protein>
<dbReference type="InterPro" id="IPR050366">
    <property type="entry name" value="BP-dependent_transpt_permease"/>
</dbReference>
<organism evidence="9 10">
    <name type="scientific">Halonatronomonas betaini</name>
    <dbReference type="NCBI Taxonomy" id="2778430"/>
    <lineage>
        <taxon>Bacteria</taxon>
        <taxon>Bacillati</taxon>
        <taxon>Bacillota</taxon>
        <taxon>Clostridia</taxon>
        <taxon>Halanaerobiales</taxon>
        <taxon>Halarsenatibacteraceae</taxon>
        <taxon>Halonatronomonas</taxon>
    </lineage>
</organism>
<evidence type="ECO:0000313" key="10">
    <source>
        <dbReference type="Proteomes" id="UP000621436"/>
    </source>
</evidence>
<dbReference type="InterPro" id="IPR035906">
    <property type="entry name" value="MetI-like_sf"/>
</dbReference>
<dbReference type="SUPFAM" id="SSF161098">
    <property type="entry name" value="MetI-like"/>
    <property type="match status" value="1"/>
</dbReference>
<keyword evidence="2 7" id="KW-0813">Transport</keyword>
<feature type="transmembrane region" description="Helical" evidence="7">
    <location>
        <begin position="140"/>
        <end position="166"/>
    </location>
</feature>
<dbReference type="Gene3D" id="1.10.3720.10">
    <property type="entry name" value="MetI-like"/>
    <property type="match status" value="1"/>
</dbReference>
<evidence type="ECO:0000256" key="5">
    <source>
        <dbReference type="ARBA" id="ARBA00022989"/>
    </source>
</evidence>
<reference evidence="9" key="1">
    <citation type="submission" date="2020-11" db="EMBL/GenBank/DDBJ databases">
        <title>Halonatronomonas betainensis gen. nov., sp. nov. a novel haloalkaliphilic representative of the family Halanaerobiacae capable of betaine degradation.</title>
        <authorList>
            <person name="Boltyanskaya Y."/>
            <person name="Kevbrin V."/>
            <person name="Detkova E."/>
            <person name="Grouzdev D.S."/>
            <person name="Koziaeva V."/>
            <person name="Zhilina T."/>
        </authorList>
    </citation>
    <scope>NUCLEOTIDE SEQUENCE</scope>
    <source>
        <strain evidence="9">Z-7014</strain>
    </source>
</reference>
<feature type="domain" description="ABC transmembrane type-1" evidence="8">
    <location>
        <begin position="91"/>
        <end position="280"/>
    </location>
</feature>
<feature type="transmembrane region" description="Helical" evidence="7">
    <location>
        <begin position="216"/>
        <end position="237"/>
    </location>
</feature>
<feature type="transmembrane region" description="Helical" evidence="7">
    <location>
        <begin position="31"/>
        <end position="52"/>
    </location>
</feature>
<dbReference type="AlphaFoldDB" id="A0A931F7G1"/>
<dbReference type="InterPro" id="IPR000515">
    <property type="entry name" value="MetI-like"/>
</dbReference>
<evidence type="ECO:0000256" key="6">
    <source>
        <dbReference type="ARBA" id="ARBA00023136"/>
    </source>
</evidence>